<comment type="caution">
    <text evidence="1">The sequence shown here is derived from an EMBL/GenBank/DDBJ whole genome shotgun (WGS) entry which is preliminary data.</text>
</comment>
<dbReference type="AlphaFoldDB" id="A0A9P9WWJ6"/>
<dbReference type="EMBL" id="JAFIMR010000002">
    <property type="protein sequence ID" value="KAI1880589.1"/>
    <property type="molecule type" value="Genomic_DNA"/>
</dbReference>
<sequence length="108" mass="12086">MLRILHNHETDPEKNNPLVANSNQVMEELSKATSPGAWMKTAKVWRGHLVRSIDDPYNYVKDQMAKGNDNVSYVAGLMKDVHRQIGPEEEGVISWSTASQGLTGEIHD</sequence>
<dbReference type="Proteomes" id="UP000829685">
    <property type="component" value="Unassembled WGS sequence"/>
</dbReference>
<gene>
    <name evidence="1" type="ORF">JX265_000829</name>
</gene>
<accession>A0A9P9WWJ6</accession>
<proteinExistence type="predicted"/>
<organism evidence="1 2">
    <name type="scientific">Neoarthrinium moseri</name>
    <dbReference type="NCBI Taxonomy" id="1658444"/>
    <lineage>
        <taxon>Eukaryota</taxon>
        <taxon>Fungi</taxon>
        <taxon>Dikarya</taxon>
        <taxon>Ascomycota</taxon>
        <taxon>Pezizomycotina</taxon>
        <taxon>Sordariomycetes</taxon>
        <taxon>Xylariomycetidae</taxon>
        <taxon>Amphisphaeriales</taxon>
        <taxon>Apiosporaceae</taxon>
        <taxon>Neoarthrinium</taxon>
    </lineage>
</organism>
<evidence type="ECO:0000313" key="1">
    <source>
        <dbReference type="EMBL" id="KAI1880589.1"/>
    </source>
</evidence>
<keyword evidence="2" id="KW-1185">Reference proteome</keyword>
<reference evidence="1" key="1">
    <citation type="submission" date="2021-03" db="EMBL/GenBank/DDBJ databases">
        <title>Revisited historic fungal species revealed as producer of novel bioactive compounds through whole genome sequencing and comparative genomics.</title>
        <authorList>
            <person name="Vignolle G.A."/>
            <person name="Hochenegger N."/>
            <person name="Mach R.L."/>
            <person name="Mach-Aigner A.R."/>
            <person name="Javad Rahimi M."/>
            <person name="Salim K.A."/>
            <person name="Chan C.M."/>
            <person name="Lim L.B.L."/>
            <person name="Cai F."/>
            <person name="Druzhinina I.S."/>
            <person name="U'Ren J.M."/>
            <person name="Derntl C."/>
        </authorList>
    </citation>
    <scope>NUCLEOTIDE SEQUENCE</scope>
    <source>
        <strain evidence="1">TUCIM 5799</strain>
    </source>
</reference>
<name>A0A9P9WWJ6_9PEZI</name>
<evidence type="ECO:0000313" key="2">
    <source>
        <dbReference type="Proteomes" id="UP000829685"/>
    </source>
</evidence>
<protein>
    <submittedName>
        <fullName evidence="1">Uncharacterized protein</fullName>
    </submittedName>
</protein>